<sequence>MADIVIREVTTNVWTFSRPFALFGWIHIGGRSTAVKLSSGGVWVIASTPLSPETKAKLDELGPVEYIIGINAVHNLFLGEFKRAYPTAKLIAPAAATERCSDKTLTFDGVWGKDPADTKYGFENDIKACYFSGFSNKDVVFYHAASSTLIEADLVVNLPGTEQYSKAESVGRFPFYGPLGKPVGWLQSKMSAARSKDPAAMKRDVQTVAEWDFVRIIPCHGDVIDTDAKRIWLDALKSHL</sequence>
<dbReference type="PANTHER" id="PTHR33835">
    <property type="entry name" value="YALI0C07656P"/>
    <property type="match status" value="1"/>
</dbReference>
<dbReference type="InterPro" id="IPR025638">
    <property type="entry name" value="DUF4336"/>
</dbReference>
<comment type="caution">
    <text evidence="1">The sequence shown here is derived from an EMBL/GenBank/DDBJ whole genome shotgun (WGS) entry which is preliminary data.</text>
</comment>
<evidence type="ECO:0008006" key="3">
    <source>
        <dbReference type="Google" id="ProtNLM"/>
    </source>
</evidence>
<proteinExistence type="predicted"/>
<reference evidence="1" key="1">
    <citation type="submission" date="2020-05" db="EMBL/GenBank/DDBJ databases">
        <title>Mycena genomes resolve the evolution of fungal bioluminescence.</title>
        <authorList>
            <person name="Tsai I.J."/>
        </authorList>
    </citation>
    <scope>NUCLEOTIDE SEQUENCE</scope>
    <source>
        <strain evidence="1">CCC161011</strain>
    </source>
</reference>
<evidence type="ECO:0000313" key="2">
    <source>
        <dbReference type="Proteomes" id="UP000620124"/>
    </source>
</evidence>
<dbReference type="OrthoDB" id="421671at2759"/>
<dbReference type="SUPFAM" id="SSF56281">
    <property type="entry name" value="Metallo-hydrolase/oxidoreductase"/>
    <property type="match status" value="1"/>
</dbReference>
<dbReference type="PANTHER" id="PTHR33835:SF1">
    <property type="entry name" value="METALLO-BETA-LACTAMASE DOMAIN-CONTAINING PROTEIN"/>
    <property type="match status" value="1"/>
</dbReference>
<protein>
    <recommendedName>
        <fullName evidence="3">DUF4336 domain-containing protein</fullName>
    </recommendedName>
</protein>
<gene>
    <name evidence="1" type="ORF">MVEN_01091200</name>
</gene>
<name>A0A8H7D0C2_9AGAR</name>
<organism evidence="1 2">
    <name type="scientific">Mycena venus</name>
    <dbReference type="NCBI Taxonomy" id="2733690"/>
    <lineage>
        <taxon>Eukaryota</taxon>
        <taxon>Fungi</taxon>
        <taxon>Dikarya</taxon>
        <taxon>Basidiomycota</taxon>
        <taxon>Agaricomycotina</taxon>
        <taxon>Agaricomycetes</taxon>
        <taxon>Agaricomycetidae</taxon>
        <taxon>Agaricales</taxon>
        <taxon>Marasmiineae</taxon>
        <taxon>Mycenaceae</taxon>
        <taxon>Mycena</taxon>
    </lineage>
</organism>
<dbReference type="AlphaFoldDB" id="A0A8H7D0C2"/>
<accession>A0A8H7D0C2</accession>
<dbReference type="Pfam" id="PF14234">
    <property type="entry name" value="DUF4336"/>
    <property type="match status" value="1"/>
</dbReference>
<keyword evidence="2" id="KW-1185">Reference proteome</keyword>
<dbReference type="Gene3D" id="3.60.15.10">
    <property type="entry name" value="Ribonuclease Z/Hydroxyacylglutathione hydrolase-like"/>
    <property type="match status" value="1"/>
</dbReference>
<dbReference type="Proteomes" id="UP000620124">
    <property type="component" value="Unassembled WGS sequence"/>
</dbReference>
<dbReference type="EMBL" id="JACAZI010000008">
    <property type="protein sequence ID" value="KAF7354043.1"/>
    <property type="molecule type" value="Genomic_DNA"/>
</dbReference>
<dbReference type="InterPro" id="IPR036866">
    <property type="entry name" value="RibonucZ/Hydroxyglut_hydro"/>
</dbReference>
<evidence type="ECO:0000313" key="1">
    <source>
        <dbReference type="EMBL" id="KAF7354043.1"/>
    </source>
</evidence>